<reference evidence="3 4" key="1">
    <citation type="submission" date="2016-10" db="EMBL/GenBank/DDBJ databases">
        <authorList>
            <person name="de Groot N.N."/>
        </authorList>
    </citation>
    <scope>NUCLEOTIDE SEQUENCE [LARGE SCALE GENOMIC DNA]</scope>
    <source>
        <strain evidence="2 4">F</strain>
        <strain evidence="1 3">KH1P1</strain>
    </source>
</reference>
<dbReference type="RefSeq" id="WP_031471386.1">
    <property type="nucleotide sequence ID" value="NZ_FOIL01000004.1"/>
</dbReference>
<dbReference type="OrthoDB" id="361760at2"/>
<accession>A0A1I0BHK9</accession>
<dbReference type="AlphaFoldDB" id="A0A1I0BHK9"/>
<evidence type="ECO:0000313" key="1">
    <source>
        <dbReference type="EMBL" id="SET06301.1"/>
    </source>
</evidence>
<keyword evidence="3" id="KW-1185">Reference proteome</keyword>
<dbReference type="EMBL" id="FOZC01000002">
    <property type="protein sequence ID" value="SFR66687.1"/>
    <property type="molecule type" value="Genomic_DNA"/>
</dbReference>
<evidence type="ECO:0000313" key="4">
    <source>
        <dbReference type="Proteomes" id="UP000214760"/>
    </source>
</evidence>
<name>A0A1I0BHK9_9FIRM</name>
<dbReference type="Proteomes" id="UP000214760">
    <property type="component" value="Unassembled WGS sequence"/>
</dbReference>
<organism evidence="1 3">
    <name type="scientific">[Clostridium] aminophilum</name>
    <dbReference type="NCBI Taxonomy" id="1526"/>
    <lineage>
        <taxon>Bacteria</taxon>
        <taxon>Bacillati</taxon>
        <taxon>Bacillota</taxon>
        <taxon>Clostridia</taxon>
        <taxon>Lachnospirales</taxon>
        <taxon>Lachnospiraceae</taxon>
    </lineage>
</organism>
<evidence type="ECO:0000313" key="2">
    <source>
        <dbReference type="EMBL" id="SFR66687.1"/>
    </source>
</evidence>
<dbReference type="Proteomes" id="UP000199820">
    <property type="component" value="Unassembled WGS sequence"/>
</dbReference>
<evidence type="ECO:0000313" key="3">
    <source>
        <dbReference type="Proteomes" id="UP000199820"/>
    </source>
</evidence>
<protein>
    <recommendedName>
        <fullName evidence="5">YolD-like protein</fullName>
    </recommendedName>
</protein>
<dbReference type="EMBL" id="FOIL01000004">
    <property type="protein sequence ID" value="SET06301.1"/>
    <property type="molecule type" value="Genomic_DNA"/>
</dbReference>
<evidence type="ECO:0008006" key="5">
    <source>
        <dbReference type="Google" id="ProtNLM"/>
    </source>
</evidence>
<proteinExistence type="predicted"/>
<gene>
    <name evidence="2" type="ORF">SAMN02910262_00416</name>
    <name evidence="1" type="ORF">SAMN04487771_100452</name>
</gene>
<dbReference type="eggNOG" id="ENOG5032SWG">
    <property type="taxonomic scope" value="Bacteria"/>
</dbReference>
<sequence>MREAEDLYADIIEYDYKGPAHHRRMSPNKRAAQFIPFAALTGFGDATDETARLTERKRILTESRREELDKKIAACISPEAAGQARTVEITYFLADLRKDGGTYVTCTGRIRKTDPYSRTLVMEDGTCIPAEDVWDIRME</sequence>